<evidence type="ECO:0000313" key="7">
    <source>
        <dbReference type="Proteomes" id="UP001597102"/>
    </source>
</evidence>
<accession>A0ABW3JDN7</accession>
<sequence>MLQVYLPIAEISVNLLVILMLGGAVGFLSGMFGVGGGFLLTPFLMFLGIPPAIAVATGANQIVASSVSGALVQWRRGNVDTTMGGVLIVGGLFGSFVGVLLVNLLKSYGQADLTIALGYVTFLGTIGTLMLAESVRALRRERAGKPVKGRRPGEHSWVHGLPFKMRFHRSKLYISAIPVLMIGSIVGILVSVLGVGGGFLMVPAMIYILRMPTSVVIGTSLFQIIFVTAAVTMLHAVFNQTIDILLAFLLIIGGVLGGQYGARAGQNLKGEQLRALLAIMVLAVAIRLLLGLVITPDDLYTIAPVETPRW</sequence>
<organism evidence="6 7">
    <name type="scientific">Methyloligella solikamskensis</name>
    <dbReference type="NCBI Taxonomy" id="1177756"/>
    <lineage>
        <taxon>Bacteria</taxon>
        <taxon>Pseudomonadati</taxon>
        <taxon>Pseudomonadota</taxon>
        <taxon>Alphaproteobacteria</taxon>
        <taxon>Hyphomicrobiales</taxon>
        <taxon>Hyphomicrobiaceae</taxon>
        <taxon>Methyloligella</taxon>
    </lineage>
</organism>
<dbReference type="InterPro" id="IPR051598">
    <property type="entry name" value="TSUP/Inactive_protease-like"/>
</dbReference>
<dbReference type="InterPro" id="IPR002781">
    <property type="entry name" value="TM_pro_TauE-like"/>
</dbReference>
<feature type="transmembrane region" description="Helical" evidence="5">
    <location>
        <begin position="52"/>
        <end position="72"/>
    </location>
</feature>
<feature type="transmembrane region" description="Helical" evidence="5">
    <location>
        <begin position="244"/>
        <end position="262"/>
    </location>
</feature>
<evidence type="ECO:0000313" key="6">
    <source>
        <dbReference type="EMBL" id="MFD0988240.1"/>
    </source>
</evidence>
<dbReference type="RefSeq" id="WP_379091144.1">
    <property type="nucleotide sequence ID" value="NZ_JBHTJO010000002.1"/>
</dbReference>
<dbReference type="PANTHER" id="PTHR43701:SF12">
    <property type="entry name" value="MEMBRANE TRANSPORTER PROTEIN YTNM-RELATED"/>
    <property type="match status" value="1"/>
</dbReference>
<dbReference type="Proteomes" id="UP001597102">
    <property type="component" value="Unassembled WGS sequence"/>
</dbReference>
<evidence type="ECO:0000256" key="4">
    <source>
        <dbReference type="ARBA" id="ARBA00023136"/>
    </source>
</evidence>
<feature type="transmembrane region" description="Helical" evidence="5">
    <location>
        <begin position="215"/>
        <end position="237"/>
    </location>
</feature>
<feature type="transmembrane region" description="Helical" evidence="5">
    <location>
        <begin position="172"/>
        <end position="195"/>
    </location>
</feature>
<protein>
    <recommendedName>
        <fullName evidence="5">Probable membrane transporter protein</fullName>
    </recommendedName>
</protein>
<keyword evidence="2 5" id="KW-0812">Transmembrane</keyword>
<dbReference type="Pfam" id="PF01925">
    <property type="entry name" value="TauE"/>
    <property type="match status" value="1"/>
</dbReference>
<evidence type="ECO:0000256" key="3">
    <source>
        <dbReference type="ARBA" id="ARBA00022989"/>
    </source>
</evidence>
<name>A0ABW3JDN7_9HYPH</name>
<comment type="similarity">
    <text evidence="5">Belongs to the 4-toluene sulfonate uptake permease (TSUP) (TC 2.A.102) family.</text>
</comment>
<evidence type="ECO:0000256" key="1">
    <source>
        <dbReference type="ARBA" id="ARBA00004141"/>
    </source>
</evidence>
<reference evidence="7" key="1">
    <citation type="journal article" date="2019" name="Int. J. Syst. Evol. Microbiol.">
        <title>The Global Catalogue of Microorganisms (GCM) 10K type strain sequencing project: providing services to taxonomists for standard genome sequencing and annotation.</title>
        <authorList>
            <consortium name="The Broad Institute Genomics Platform"/>
            <consortium name="The Broad Institute Genome Sequencing Center for Infectious Disease"/>
            <person name="Wu L."/>
            <person name="Ma J."/>
        </authorList>
    </citation>
    <scope>NUCLEOTIDE SEQUENCE [LARGE SCALE GENOMIC DNA]</scope>
    <source>
        <strain evidence="7">CCUG 61697</strain>
    </source>
</reference>
<dbReference type="PANTHER" id="PTHR43701">
    <property type="entry name" value="MEMBRANE TRANSPORTER PROTEIN MJ0441-RELATED"/>
    <property type="match status" value="1"/>
</dbReference>
<keyword evidence="7" id="KW-1185">Reference proteome</keyword>
<gene>
    <name evidence="6" type="ORF">ACFQ2F_14145</name>
</gene>
<proteinExistence type="inferred from homology"/>
<feature type="transmembrane region" description="Helical" evidence="5">
    <location>
        <begin position="84"/>
        <end position="105"/>
    </location>
</feature>
<comment type="caution">
    <text evidence="6">The sequence shown here is derived from an EMBL/GenBank/DDBJ whole genome shotgun (WGS) entry which is preliminary data.</text>
</comment>
<comment type="subcellular location">
    <subcellularLocation>
        <location evidence="5">Cell membrane</location>
        <topology evidence="5">Multi-pass membrane protein</topology>
    </subcellularLocation>
    <subcellularLocation>
        <location evidence="1">Membrane</location>
        <topology evidence="1">Multi-pass membrane protein</topology>
    </subcellularLocation>
</comment>
<feature type="transmembrane region" description="Helical" evidence="5">
    <location>
        <begin position="111"/>
        <end position="132"/>
    </location>
</feature>
<dbReference type="EMBL" id="JBHTJO010000002">
    <property type="protein sequence ID" value="MFD0988240.1"/>
    <property type="molecule type" value="Genomic_DNA"/>
</dbReference>
<evidence type="ECO:0000256" key="5">
    <source>
        <dbReference type="RuleBase" id="RU363041"/>
    </source>
</evidence>
<feature type="transmembrane region" description="Helical" evidence="5">
    <location>
        <begin position="274"/>
        <end position="294"/>
    </location>
</feature>
<keyword evidence="4 5" id="KW-0472">Membrane</keyword>
<keyword evidence="3 5" id="KW-1133">Transmembrane helix</keyword>
<feature type="transmembrane region" description="Helical" evidence="5">
    <location>
        <begin position="12"/>
        <end position="40"/>
    </location>
</feature>
<evidence type="ECO:0000256" key="2">
    <source>
        <dbReference type="ARBA" id="ARBA00022692"/>
    </source>
</evidence>
<keyword evidence="5" id="KW-1003">Cell membrane</keyword>